<gene>
    <name evidence="1" type="ORF">M9Y10_003690</name>
</gene>
<name>A0ABR2JRZ6_9EUKA</name>
<keyword evidence="2" id="KW-1185">Reference proteome</keyword>
<protein>
    <submittedName>
        <fullName evidence="1">Uncharacterized protein</fullName>
    </submittedName>
</protein>
<evidence type="ECO:0000313" key="1">
    <source>
        <dbReference type="EMBL" id="KAK8880982.1"/>
    </source>
</evidence>
<dbReference type="EMBL" id="JAPFFF010000010">
    <property type="protein sequence ID" value="KAK8880982.1"/>
    <property type="molecule type" value="Genomic_DNA"/>
</dbReference>
<organism evidence="1 2">
    <name type="scientific">Tritrichomonas musculus</name>
    <dbReference type="NCBI Taxonomy" id="1915356"/>
    <lineage>
        <taxon>Eukaryota</taxon>
        <taxon>Metamonada</taxon>
        <taxon>Parabasalia</taxon>
        <taxon>Tritrichomonadida</taxon>
        <taxon>Tritrichomonadidae</taxon>
        <taxon>Tritrichomonas</taxon>
    </lineage>
</organism>
<reference evidence="1 2" key="1">
    <citation type="submission" date="2024-04" db="EMBL/GenBank/DDBJ databases">
        <title>Tritrichomonas musculus Genome.</title>
        <authorList>
            <person name="Alves-Ferreira E."/>
            <person name="Grigg M."/>
            <person name="Lorenzi H."/>
            <person name="Galac M."/>
        </authorList>
    </citation>
    <scope>NUCLEOTIDE SEQUENCE [LARGE SCALE GENOMIC DNA]</scope>
    <source>
        <strain evidence="1 2">EAF2021</strain>
    </source>
</reference>
<accession>A0ABR2JRZ6</accession>
<sequence>MYALIACDKFRQPNESNNEKKITKHVNYFFSSYALLIKRLAIKYLGINERHVGIFVKGEEEDFFISSVVPNNKIVTQITIDEIYETEPLQSELKFIPYQNSLSSSFSANDINLLAKIVICYISIYQNDINYERIHSIFLKAKIIQKALRQLNCTNTKFLDLISNINKKDFADIPYKMHNNHSIVESFHESGYSPTFETIKINENQKLIAGSQAMSAYIIL</sequence>
<dbReference type="Proteomes" id="UP001470230">
    <property type="component" value="Unassembled WGS sequence"/>
</dbReference>
<comment type="caution">
    <text evidence="1">The sequence shown here is derived from an EMBL/GenBank/DDBJ whole genome shotgun (WGS) entry which is preliminary data.</text>
</comment>
<proteinExistence type="predicted"/>
<evidence type="ECO:0000313" key="2">
    <source>
        <dbReference type="Proteomes" id="UP001470230"/>
    </source>
</evidence>